<organism evidence="2 3">
    <name type="scientific">Coccidioides immitis (strain RS)</name>
    <name type="common">Valley fever fungus</name>
    <dbReference type="NCBI Taxonomy" id="246410"/>
    <lineage>
        <taxon>Eukaryota</taxon>
        <taxon>Fungi</taxon>
        <taxon>Dikarya</taxon>
        <taxon>Ascomycota</taxon>
        <taxon>Pezizomycotina</taxon>
        <taxon>Eurotiomycetes</taxon>
        <taxon>Eurotiomycetidae</taxon>
        <taxon>Onygenales</taxon>
        <taxon>Onygenaceae</taxon>
        <taxon>Coccidioides</taxon>
    </lineage>
</organism>
<dbReference type="GeneID" id="24164831"/>
<dbReference type="RefSeq" id="XP_001241271.1">
    <property type="nucleotide sequence ID" value="XM_001241270.2"/>
</dbReference>
<reference evidence="3" key="2">
    <citation type="journal article" date="2010" name="Genome Res.">
        <title>Population genomic sequencing of Coccidioides fungi reveals recent hybridization and transposon control.</title>
        <authorList>
            <person name="Neafsey D.E."/>
            <person name="Barker B.M."/>
            <person name="Sharpton T.J."/>
            <person name="Stajich J.E."/>
            <person name="Park D.J."/>
            <person name="Whiston E."/>
            <person name="Hung C.-Y."/>
            <person name="McMahan C."/>
            <person name="White J."/>
            <person name="Sykes S."/>
            <person name="Heiman D."/>
            <person name="Young S."/>
            <person name="Zeng Q."/>
            <person name="Abouelleil A."/>
            <person name="Aftuck L."/>
            <person name="Bessette D."/>
            <person name="Brown A."/>
            <person name="FitzGerald M."/>
            <person name="Lui A."/>
            <person name="Macdonald J.P."/>
            <person name="Priest M."/>
            <person name="Orbach M.J."/>
            <person name="Galgiani J.N."/>
            <person name="Kirkland T.N."/>
            <person name="Cole G.T."/>
            <person name="Birren B.W."/>
            <person name="Henn M.R."/>
            <person name="Taylor J.W."/>
            <person name="Rounsley S.D."/>
        </authorList>
    </citation>
    <scope>GENOME REANNOTATION</scope>
    <source>
        <strain evidence="3">RS</strain>
    </source>
</reference>
<dbReference type="Proteomes" id="UP000001261">
    <property type="component" value="Unassembled WGS sequence"/>
</dbReference>
<gene>
    <name evidence="2" type="ORF">CIMG_13204</name>
</gene>
<sequence length="179" mass="20267">MAPLCHSEIGELRECVARTEDRAKLQQELQKKQAARDAEERWIEWEDAHKKAREQQEAEKIKHAREREAQHVAHEEKKALQLAEKEKQAVEHATKHQQSGLQAPASKHRRKDSPTKDPYCGEPIQPSKRGSKSSTSLPSKALGSLAEKSTVDIPLNSFLSTPRISRSGRNIRPSTHLFS</sequence>
<dbReference type="KEGG" id="cim:CIMG_13204"/>
<dbReference type="OrthoDB" id="4211674at2759"/>
<name>A0A0E1RVC1_COCIM</name>
<keyword evidence="3" id="KW-1185">Reference proteome</keyword>
<protein>
    <submittedName>
        <fullName evidence="2">Uncharacterized protein</fullName>
    </submittedName>
</protein>
<reference evidence="3" key="1">
    <citation type="journal article" date="2009" name="Genome Res.">
        <title>Comparative genomic analyses of the human fungal pathogens Coccidioides and their relatives.</title>
        <authorList>
            <person name="Sharpton T.J."/>
            <person name="Stajich J.E."/>
            <person name="Rounsley S.D."/>
            <person name="Gardner M.J."/>
            <person name="Wortman J.R."/>
            <person name="Jordar V.S."/>
            <person name="Maiti R."/>
            <person name="Kodira C.D."/>
            <person name="Neafsey D.E."/>
            <person name="Zeng Q."/>
            <person name="Hung C.-Y."/>
            <person name="McMahan C."/>
            <person name="Muszewska A."/>
            <person name="Grynberg M."/>
            <person name="Mandel M.A."/>
            <person name="Kellner E.M."/>
            <person name="Barker B.M."/>
            <person name="Galgiani J.N."/>
            <person name="Orbach M.J."/>
            <person name="Kirkland T.N."/>
            <person name="Cole G.T."/>
            <person name="Henn M.R."/>
            <person name="Birren B.W."/>
            <person name="Taylor J.W."/>
        </authorList>
    </citation>
    <scope>NUCLEOTIDE SEQUENCE [LARGE SCALE GENOMIC DNA]</scope>
    <source>
        <strain evidence="3">RS</strain>
    </source>
</reference>
<dbReference type="InParanoid" id="A0A0E1RVC1"/>
<proteinExistence type="predicted"/>
<evidence type="ECO:0000313" key="3">
    <source>
        <dbReference type="Proteomes" id="UP000001261"/>
    </source>
</evidence>
<feature type="compositionally biased region" description="Polar residues" evidence="1">
    <location>
        <begin position="157"/>
        <end position="179"/>
    </location>
</feature>
<feature type="compositionally biased region" description="Basic and acidic residues" evidence="1">
    <location>
        <begin position="47"/>
        <end position="94"/>
    </location>
</feature>
<dbReference type="VEuPathDB" id="FungiDB:CIMG_13204"/>
<feature type="region of interest" description="Disordered" evidence="1">
    <location>
        <begin position="47"/>
        <end position="179"/>
    </location>
</feature>
<dbReference type="OMA" id="EERWIEW"/>
<evidence type="ECO:0000313" key="2">
    <source>
        <dbReference type="EMBL" id="EAS29688.1"/>
    </source>
</evidence>
<dbReference type="EMBL" id="GG704913">
    <property type="protein sequence ID" value="EAS29688.1"/>
    <property type="molecule type" value="Genomic_DNA"/>
</dbReference>
<dbReference type="AlphaFoldDB" id="A0A0E1RVC1"/>
<evidence type="ECO:0000256" key="1">
    <source>
        <dbReference type="SAM" id="MobiDB-lite"/>
    </source>
</evidence>
<accession>A0A0E1RVC1</accession>